<dbReference type="PANTHER" id="PTHR12133">
    <property type="entry name" value="TRNA (ADENINE(58)-N(1))-METHYLTRANSFERASE"/>
    <property type="match status" value="1"/>
</dbReference>
<dbReference type="GO" id="GO:0005634">
    <property type="term" value="C:nucleus"/>
    <property type="evidence" value="ECO:0007669"/>
    <property type="project" value="UniProtKB-SubCell"/>
</dbReference>
<dbReference type="GO" id="GO:0030488">
    <property type="term" value="P:tRNA methylation"/>
    <property type="evidence" value="ECO:0007669"/>
    <property type="project" value="InterPro"/>
</dbReference>
<reference evidence="10" key="2">
    <citation type="submission" date="2020-12" db="EMBL/GenBank/DDBJ databases">
        <title>New Spironucleus salmonicida genome in near-complete chromosomes.</title>
        <authorList>
            <person name="Xu F."/>
            <person name="Kurt Z."/>
            <person name="Jimenez-Gonzalez A."/>
            <person name="Astvaldsson A."/>
            <person name="Andersson J.O."/>
            <person name="Svard S.G."/>
        </authorList>
    </citation>
    <scope>NUCLEOTIDE SEQUENCE</scope>
    <source>
        <strain evidence="10">ATCC 50377</strain>
    </source>
</reference>
<dbReference type="GO" id="GO:0031515">
    <property type="term" value="C:tRNA (m1A) methyltransferase complex"/>
    <property type="evidence" value="ECO:0007669"/>
    <property type="project" value="InterPro"/>
</dbReference>
<gene>
    <name evidence="9" type="ORF">SS50377_17884</name>
    <name evidence="10" type="ORF">SS50377_28011</name>
</gene>
<evidence type="ECO:0000256" key="1">
    <source>
        <dbReference type="ARBA" id="ARBA00004123"/>
    </source>
</evidence>
<sequence length="347" mass="38677">MSLRGAYRNLVLSQTKQNFFIQQFSPEQISYTCTAPNCTFQAQIGPNSLNFSIVEPHSCVTQKFIPVNAPCPQIGSQICLSFSYDEIFAITLEPAKTFSNRYGTFAHDDVLALPLGSKIFSVAKTSFGFSLAMTPDLFARTLQRSTQIIFAPDAAFVLQFVTPGMTIAEAGVGSGALSLRLFESIEKRGKLFGYDVDDLRVQTANSNFQEWKIKNNMNSEFVIQTHDVANGFLGVVDKSLDFVFLDLPEPFKVVSALQNSLKSNALFVIFLPCIEQIHTFLGASRDVIQVKTIKINASGMELEQRCLPASGVRRSFKGSRDGEKFEFLKETQMMRTHTGYMVLCRIQ</sequence>
<dbReference type="VEuPathDB" id="GiardiaDB:SS50377_28011"/>
<evidence type="ECO:0000256" key="7">
    <source>
        <dbReference type="ARBA" id="ARBA00023242"/>
    </source>
</evidence>
<evidence type="ECO:0000256" key="5">
    <source>
        <dbReference type="ARBA" id="ARBA00022691"/>
    </source>
</evidence>
<keyword evidence="6" id="KW-0819">tRNA processing</keyword>
<evidence type="ECO:0000313" key="11">
    <source>
        <dbReference type="Proteomes" id="UP000018208"/>
    </source>
</evidence>
<dbReference type="InterPro" id="IPR049470">
    <property type="entry name" value="TRM61_C"/>
</dbReference>
<dbReference type="EMBL" id="KI546159">
    <property type="protein sequence ID" value="EST42568.1"/>
    <property type="molecule type" value="Genomic_DNA"/>
</dbReference>
<dbReference type="Gene3D" id="3.40.50.150">
    <property type="entry name" value="Vaccinia Virus protein VP39"/>
    <property type="match status" value="1"/>
</dbReference>
<keyword evidence="11" id="KW-1185">Reference proteome</keyword>
<dbReference type="AlphaFoldDB" id="V6LE63"/>
<evidence type="ECO:0000256" key="4">
    <source>
        <dbReference type="ARBA" id="ARBA00022679"/>
    </source>
</evidence>
<keyword evidence="7" id="KW-0539">Nucleus</keyword>
<comment type="subcellular location">
    <subcellularLocation>
        <location evidence="1">Nucleus</location>
    </subcellularLocation>
</comment>
<keyword evidence="4 9" id="KW-0808">Transferase</keyword>
<keyword evidence="5" id="KW-0949">S-adenosyl-L-methionine</keyword>
<dbReference type="Proteomes" id="UP000018208">
    <property type="component" value="Unassembled WGS sequence"/>
</dbReference>
<dbReference type="EC" id="2.1.1.220" evidence="2"/>
<dbReference type="PANTHER" id="PTHR12133:SF2">
    <property type="entry name" value="TRNA (ADENINE(58)-N(1))-METHYLTRANSFERASE CATALYTIC SUBUNIT TRMT61A"/>
    <property type="match status" value="1"/>
</dbReference>
<name>V6LE63_9EUKA</name>
<dbReference type="GO" id="GO:0160107">
    <property type="term" value="F:tRNA (adenine(58)-N1)-methyltransferase activity"/>
    <property type="evidence" value="ECO:0007669"/>
    <property type="project" value="UniProtKB-EC"/>
</dbReference>
<dbReference type="InterPro" id="IPR029063">
    <property type="entry name" value="SAM-dependent_MTases_sf"/>
</dbReference>
<evidence type="ECO:0000256" key="3">
    <source>
        <dbReference type="ARBA" id="ARBA00022603"/>
    </source>
</evidence>
<feature type="domain" description="tRNA (adenine(58)-N(1))-methyltransferase catalytic subunit TRM61 C-terminal" evidence="8">
    <location>
        <begin position="127"/>
        <end position="327"/>
    </location>
</feature>
<accession>V6LE63</accession>
<keyword evidence="3 9" id="KW-0489">Methyltransferase</keyword>
<evidence type="ECO:0000256" key="6">
    <source>
        <dbReference type="ARBA" id="ARBA00022694"/>
    </source>
</evidence>
<proteinExistence type="predicted"/>
<evidence type="ECO:0000256" key="2">
    <source>
        <dbReference type="ARBA" id="ARBA00012796"/>
    </source>
</evidence>
<evidence type="ECO:0000313" key="10">
    <source>
        <dbReference type="EMBL" id="KAH0570037.1"/>
    </source>
</evidence>
<dbReference type="SUPFAM" id="SSF53335">
    <property type="entry name" value="S-adenosyl-L-methionine-dependent methyltransferases"/>
    <property type="match status" value="1"/>
</dbReference>
<evidence type="ECO:0000259" key="8">
    <source>
        <dbReference type="Pfam" id="PF08704"/>
    </source>
</evidence>
<organism evidence="9">
    <name type="scientific">Spironucleus salmonicida</name>
    <dbReference type="NCBI Taxonomy" id="348837"/>
    <lineage>
        <taxon>Eukaryota</taxon>
        <taxon>Metamonada</taxon>
        <taxon>Diplomonadida</taxon>
        <taxon>Hexamitidae</taxon>
        <taxon>Hexamitinae</taxon>
        <taxon>Spironucleus</taxon>
    </lineage>
</organism>
<dbReference type="InterPro" id="IPR014816">
    <property type="entry name" value="tRNA_MeTrfase_Gcd14"/>
</dbReference>
<reference evidence="9 10" key="1">
    <citation type="journal article" date="2014" name="PLoS Genet.">
        <title>The Genome of Spironucleus salmonicida Highlights a Fish Pathogen Adapted to Fluctuating Environments.</title>
        <authorList>
            <person name="Xu F."/>
            <person name="Jerlstrom-Hultqvist J."/>
            <person name="Einarsson E."/>
            <person name="Astvaldsson A."/>
            <person name="Svard S.G."/>
            <person name="Andersson J.O."/>
        </authorList>
    </citation>
    <scope>NUCLEOTIDE SEQUENCE</scope>
    <source>
        <strain evidence="10">ATCC 50377</strain>
    </source>
</reference>
<evidence type="ECO:0000313" key="9">
    <source>
        <dbReference type="EMBL" id="EST42568.1"/>
    </source>
</evidence>
<dbReference type="PROSITE" id="PS51620">
    <property type="entry name" value="SAM_TRM61"/>
    <property type="match status" value="1"/>
</dbReference>
<protein>
    <recommendedName>
        <fullName evidence="2">tRNA (adenine(58)-N(1))-methyltransferase</fullName>
        <ecNumber evidence="2">2.1.1.220</ecNumber>
    </recommendedName>
</protein>
<dbReference type="OrthoDB" id="1925287at2759"/>
<dbReference type="Pfam" id="PF08704">
    <property type="entry name" value="GCD14"/>
    <property type="match status" value="1"/>
</dbReference>
<dbReference type="EMBL" id="AUWU02000008">
    <property type="protein sequence ID" value="KAH0570037.1"/>
    <property type="molecule type" value="Genomic_DNA"/>
</dbReference>
<dbReference type="Gene3D" id="3.10.330.20">
    <property type="match status" value="1"/>
</dbReference>